<reference evidence="10 11" key="1">
    <citation type="submission" date="2015-12" db="EMBL/GenBank/DDBJ databases">
        <title>Genome sequence of Mucilaginibacter gotjawali.</title>
        <authorList>
            <person name="Lee J.S."/>
            <person name="Lee K.C."/>
            <person name="Kim K.K."/>
            <person name="Lee B.W."/>
        </authorList>
    </citation>
    <scope>NUCLEOTIDE SEQUENCE [LARGE SCALE GENOMIC DNA]</scope>
    <source>
        <strain evidence="10 11">SA3-7</strain>
    </source>
</reference>
<dbReference type="Pfam" id="PF01593">
    <property type="entry name" value="Amino_oxidase"/>
    <property type="match status" value="1"/>
</dbReference>
<evidence type="ECO:0000256" key="8">
    <source>
        <dbReference type="ARBA" id="ARBA00047321"/>
    </source>
</evidence>
<evidence type="ECO:0000256" key="4">
    <source>
        <dbReference type="ARBA" id="ARBA00012535"/>
    </source>
</evidence>
<dbReference type="PANTHER" id="PTHR10742">
    <property type="entry name" value="FLAVIN MONOAMINE OXIDASE"/>
    <property type="match status" value="1"/>
</dbReference>
<evidence type="ECO:0000256" key="6">
    <source>
        <dbReference type="ARBA" id="ARBA00023002"/>
    </source>
</evidence>
<dbReference type="InterPro" id="IPR001613">
    <property type="entry name" value="Flavin_amine_oxidase"/>
</dbReference>
<feature type="binding site" evidence="9">
    <location>
        <begin position="33"/>
        <end position="34"/>
    </location>
    <ligand>
        <name>FAD</name>
        <dbReference type="ChEBI" id="CHEBI:57692"/>
    </ligand>
</feature>
<dbReference type="PANTHER" id="PTHR10742:SF410">
    <property type="entry name" value="LYSINE-SPECIFIC HISTONE DEMETHYLASE 2"/>
    <property type="match status" value="1"/>
</dbReference>
<accession>A0A0X8X095</accession>
<dbReference type="InterPro" id="IPR050281">
    <property type="entry name" value="Flavin_monoamine_oxidase"/>
</dbReference>
<keyword evidence="6 10" id="KW-0560">Oxidoreductase</keyword>
<organism evidence="10 11">
    <name type="scientific">Mucilaginibacter gotjawali</name>
    <dbReference type="NCBI Taxonomy" id="1550579"/>
    <lineage>
        <taxon>Bacteria</taxon>
        <taxon>Pseudomonadati</taxon>
        <taxon>Bacteroidota</taxon>
        <taxon>Sphingobacteriia</taxon>
        <taxon>Sphingobacteriales</taxon>
        <taxon>Sphingobacteriaceae</taxon>
        <taxon>Mucilaginibacter</taxon>
    </lineage>
</organism>
<comment type="catalytic activity">
    <reaction evidence="8">
        <text>L-tryptophan + O2 = indole-3-acetamide + CO2 + H2O</text>
        <dbReference type="Rhea" id="RHEA:16165"/>
        <dbReference type="ChEBI" id="CHEBI:15377"/>
        <dbReference type="ChEBI" id="CHEBI:15379"/>
        <dbReference type="ChEBI" id="CHEBI:16031"/>
        <dbReference type="ChEBI" id="CHEBI:16526"/>
        <dbReference type="ChEBI" id="CHEBI:57912"/>
        <dbReference type="EC" id="1.13.12.3"/>
    </reaction>
</comment>
<evidence type="ECO:0000256" key="5">
    <source>
        <dbReference type="ARBA" id="ARBA00017871"/>
    </source>
</evidence>
<proteinExistence type="inferred from homology"/>
<comment type="pathway">
    <text evidence="2">Plant hormone metabolism; auxin biosynthesis.</text>
</comment>
<dbReference type="GO" id="GO:0009851">
    <property type="term" value="P:auxin biosynthetic process"/>
    <property type="evidence" value="ECO:0007669"/>
    <property type="project" value="UniProtKB-KW"/>
</dbReference>
<evidence type="ECO:0000256" key="9">
    <source>
        <dbReference type="PIRSR" id="PIRSR601613-1"/>
    </source>
</evidence>
<dbReference type="SUPFAM" id="SSF54373">
    <property type="entry name" value="FAD-linked reductases, C-terminal domain"/>
    <property type="match status" value="1"/>
</dbReference>
<dbReference type="PRINTS" id="PR00757">
    <property type="entry name" value="AMINEOXDASEF"/>
</dbReference>
<dbReference type="KEGG" id="mgot:MgSA37_01634"/>
<name>A0A0X8X095_9SPHI</name>
<dbReference type="AlphaFoldDB" id="A0A0X8X095"/>
<protein>
    <recommendedName>
        <fullName evidence="5">Tryptophan 2-monooxygenase</fullName>
        <ecNumber evidence="4">1.13.12.3</ecNumber>
    </recommendedName>
</protein>
<gene>
    <name evidence="10" type="primary">puo_1</name>
    <name evidence="10" type="ORF">MgSA37_01634</name>
</gene>
<evidence type="ECO:0000313" key="10">
    <source>
        <dbReference type="EMBL" id="BAU53466.1"/>
    </source>
</evidence>
<dbReference type="SUPFAM" id="SSF51905">
    <property type="entry name" value="FAD/NAD(P)-binding domain"/>
    <property type="match status" value="1"/>
</dbReference>
<sequence length="433" mass="47722">MNKVDVLIAGAGATGLMAACKLTKAGRKVLLLEARDRCGGRIHTINPGGFLKDTELGAEFIHGDLPVTLSLLKEAGIAYHPAYGEMVHYKNGKFDNDGGFEGWDMLMQKLQTIDEDISINQFLDKEFAGDEFNELKLSVRQFAAGYDSADPDKASTFALRNEWLNDDEEAQYRVNGGYVKMVDYLEGKIRNAGGNIVLNSIVKEVYWEPGNVKATTDNGTVYEAGQLIIALPLGVLQADKDQFGAITFNPSIPVQMDVINHMGFGAIIKILLEFDEPFWTDKQTEALAGRSLENMSFLLSDEEIPTWWTQTPQQSPVITGWLGGPPAAAKKDVPDREILRQSLQSLSNIFKRNIEELKAKLVASRIVNWTHDPFTMGSYAYDTVNAAAFREILKQPVGNTLFFAGEYLYDGAAMGTVEAALTSGEEVAKKMIT</sequence>
<evidence type="ECO:0000256" key="3">
    <source>
        <dbReference type="ARBA" id="ARBA00005833"/>
    </source>
</evidence>
<keyword evidence="11" id="KW-1185">Reference proteome</keyword>
<dbReference type="PROSITE" id="PS51257">
    <property type="entry name" value="PROKAR_LIPOPROTEIN"/>
    <property type="match status" value="1"/>
</dbReference>
<dbReference type="EMBL" id="AP017313">
    <property type="protein sequence ID" value="BAU53466.1"/>
    <property type="molecule type" value="Genomic_DNA"/>
</dbReference>
<evidence type="ECO:0000313" key="11">
    <source>
        <dbReference type="Proteomes" id="UP000218263"/>
    </source>
</evidence>
<keyword evidence="7" id="KW-0073">Auxin biosynthesis</keyword>
<dbReference type="Gene3D" id="3.50.50.60">
    <property type="entry name" value="FAD/NAD(P)-binding domain"/>
    <property type="match status" value="1"/>
</dbReference>
<evidence type="ECO:0000256" key="7">
    <source>
        <dbReference type="ARBA" id="ARBA00023070"/>
    </source>
</evidence>
<comment type="similarity">
    <text evidence="3">Belongs to the tryptophan 2-monooxygenase family.</text>
</comment>
<dbReference type="GO" id="GO:0050361">
    <property type="term" value="F:tryptophan 2-monooxygenase activity"/>
    <property type="evidence" value="ECO:0007669"/>
    <property type="project" value="UniProtKB-EC"/>
</dbReference>
<feature type="binding site" evidence="9">
    <location>
        <position position="202"/>
    </location>
    <ligand>
        <name>FAD</name>
        <dbReference type="ChEBI" id="CHEBI:57692"/>
    </ligand>
</feature>
<dbReference type="InterPro" id="IPR002937">
    <property type="entry name" value="Amino_oxidase"/>
</dbReference>
<dbReference type="Proteomes" id="UP000218263">
    <property type="component" value="Chromosome"/>
</dbReference>
<dbReference type="EC" id="1.13.12.3" evidence="4"/>
<dbReference type="RefSeq" id="WP_096351046.1">
    <property type="nucleotide sequence ID" value="NZ_AP017313.1"/>
</dbReference>
<dbReference type="OrthoDB" id="56323at2"/>
<evidence type="ECO:0000256" key="1">
    <source>
        <dbReference type="ARBA" id="ARBA00001974"/>
    </source>
</evidence>
<comment type="cofactor">
    <cofactor evidence="1">
        <name>FAD</name>
        <dbReference type="ChEBI" id="CHEBI:57692"/>
    </cofactor>
</comment>
<dbReference type="InterPro" id="IPR036188">
    <property type="entry name" value="FAD/NAD-bd_sf"/>
</dbReference>
<feature type="binding site" evidence="9">
    <location>
        <position position="14"/>
    </location>
    <ligand>
        <name>FAD</name>
        <dbReference type="ChEBI" id="CHEBI:57692"/>
    </ligand>
</feature>
<evidence type="ECO:0000256" key="2">
    <source>
        <dbReference type="ARBA" id="ARBA00004814"/>
    </source>
</evidence>